<dbReference type="Proteomes" id="UP000014387">
    <property type="component" value="Unassembled WGS sequence"/>
</dbReference>
<dbReference type="PANTHER" id="PTHR18964">
    <property type="entry name" value="ROK (REPRESSOR, ORF, KINASE) FAMILY"/>
    <property type="match status" value="1"/>
</dbReference>
<evidence type="ECO:0000256" key="1">
    <source>
        <dbReference type="ARBA" id="ARBA00006479"/>
    </source>
</evidence>
<comment type="similarity">
    <text evidence="1">Belongs to the ROK (NagC/XylR) family.</text>
</comment>
<dbReference type="EMBL" id="AGWN01000001">
    <property type="protein sequence ID" value="EPD31298.1"/>
    <property type="molecule type" value="Genomic_DNA"/>
</dbReference>
<evidence type="ECO:0000313" key="2">
    <source>
        <dbReference type="EMBL" id="EPD31298.1"/>
    </source>
</evidence>
<name>A0A9W5RF01_9ACTO</name>
<dbReference type="PROSITE" id="PS01125">
    <property type="entry name" value="ROK"/>
    <property type="match status" value="1"/>
</dbReference>
<dbReference type="Pfam" id="PF00480">
    <property type="entry name" value="ROK"/>
    <property type="match status" value="1"/>
</dbReference>
<gene>
    <name evidence="2" type="ORF">HMPREF9238_01066</name>
</gene>
<dbReference type="Gene3D" id="3.30.420.40">
    <property type="match status" value="2"/>
</dbReference>
<keyword evidence="3" id="KW-1185">Reference proteome</keyword>
<dbReference type="InterPro" id="IPR000600">
    <property type="entry name" value="ROK"/>
</dbReference>
<reference evidence="2 3" key="1">
    <citation type="submission" date="2013-05" db="EMBL/GenBank/DDBJ databases">
        <title>The Genome Sequence of Actinomyces europaeus ACS-120-V-COL10B.</title>
        <authorList>
            <consortium name="The Broad Institute Genomics Platform"/>
            <person name="Earl A."/>
            <person name="Ward D."/>
            <person name="Feldgarden M."/>
            <person name="Gevers D."/>
            <person name="Saerens B."/>
            <person name="Vaneechoutte M."/>
            <person name="Walker B."/>
            <person name="Young S."/>
            <person name="Zeng Q."/>
            <person name="Gargeya S."/>
            <person name="Fitzgerald M."/>
            <person name="Haas B."/>
            <person name="Abouelleil A."/>
            <person name="Allen A.W."/>
            <person name="Alvarado L."/>
            <person name="Arachchi H.M."/>
            <person name="Berlin A.M."/>
            <person name="Chapman S.B."/>
            <person name="Gainer-Dewar J."/>
            <person name="Goldberg J."/>
            <person name="Griggs A."/>
            <person name="Gujja S."/>
            <person name="Hansen M."/>
            <person name="Howarth C."/>
            <person name="Imamovic A."/>
            <person name="Ireland A."/>
            <person name="Larimer J."/>
            <person name="McCowan C."/>
            <person name="Murphy C."/>
            <person name="Pearson M."/>
            <person name="Poon T.W."/>
            <person name="Priest M."/>
            <person name="Roberts A."/>
            <person name="Saif S."/>
            <person name="Shea T."/>
            <person name="Sisk P."/>
            <person name="Sykes S."/>
            <person name="Wortman J."/>
            <person name="Nusbaum C."/>
            <person name="Birren B."/>
        </authorList>
    </citation>
    <scope>NUCLEOTIDE SEQUENCE [LARGE SCALE GENOMIC DNA]</scope>
    <source>
        <strain evidence="2 3">ACS-120-V-Col10b</strain>
    </source>
</reference>
<dbReference type="OrthoDB" id="8772678at2"/>
<evidence type="ECO:0008006" key="4">
    <source>
        <dbReference type="Google" id="ProtNLM"/>
    </source>
</evidence>
<dbReference type="AlphaFoldDB" id="A0A9W5RF01"/>
<accession>A0A9W5RF01</accession>
<proteinExistence type="inferred from homology"/>
<dbReference type="RefSeq" id="WP_016444409.1">
    <property type="nucleotide sequence ID" value="NZ_KE150266.1"/>
</dbReference>
<comment type="caution">
    <text evidence="2">The sequence shown here is derived from an EMBL/GenBank/DDBJ whole genome shotgun (WGS) entry which is preliminary data.</text>
</comment>
<dbReference type="SUPFAM" id="SSF53067">
    <property type="entry name" value="Actin-like ATPase domain"/>
    <property type="match status" value="1"/>
</dbReference>
<evidence type="ECO:0000313" key="3">
    <source>
        <dbReference type="Proteomes" id="UP000014387"/>
    </source>
</evidence>
<dbReference type="PANTHER" id="PTHR18964:SF169">
    <property type="entry name" value="N-ACETYLMANNOSAMINE KINASE"/>
    <property type="match status" value="1"/>
</dbReference>
<protein>
    <recommendedName>
        <fullName evidence="4">ROK family protein</fullName>
    </recommendedName>
</protein>
<organism evidence="2 3">
    <name type="scientific">Gleimia europaea ACS-120-V-Col10b</name>
    <dbReference type="NCBI Taxonomy" id="883069"/>
    <lineage>
        <taxon>Bacteria</taxon>
        <taxon>Bacillati</taxon>
        <taxon>Actinomycetota</taxon>
        <taxon>Actinomycetes</taxon>
        <taxon>Actinomycetales</taxon>
        <taxon>Actinomycetaceae</taxon>
        <taxon>Gleimia</taxon>
    </lineage>
</organism>
<dbReference type="InterPro" id="IPR049874">
    <property type="entry name" value="ROK_cs"/>
</dbReference>
<dbReference type="InterPro" id="IPR043129">
    <property type="entry name" value="ATPase_NBD"/>
</dbReference>
<sequence length="327" mass="32746">MAPTSSTVATSPRHFIAIDIGGTKIASATVELGDSLPRVSNKSEVPTPAQAGSNAVVEAVLESVRRCLACENEAPAAIGIASAGVVNTTTGAIISATDLIKGWAGTPLAQLVENEFGLPVAALNDVHAHALGECTFGAGKGYESVLAVAVGTGIGGAIVTGGKLCMGAHFAAGHVGHVPHPLAAGFPCSCGACGHIESVASGTGQVDLYNARKSANEARAESGREITQRAQAGEALATQVLADSGAGLGDAIAGIANCVDPQVVVLSGSVTRSGKIWWSALKDAFRAGALPILKEIEILEGTLGSDAPILGATTWAASKLEGVENER</sequence>